<evidence type="ECO:0000313" key="6">
    <source>
        <dbReference type="Proteomes" id="UP000317728"/>
    </source>
</evidence>
<reference evidence="5 6" key="1">
    <citation type="submission" date="2019-06" db="EMBL/GenBank/DDBJ databases">
        <title>Whole geneome sequnce of Mycobacteroides chelonae M77 isolated from bovine milk from Meghalaya, India.</title>
        <authorList>
            <person name="Vise E."/>
            <person name="Das S."/>
            <person name="Garg A."/>
            <person name="Ghatak S."/>
            <person name="Shakuntala I."/>
            <person name="Milton A.A.P."/>
            <person name="Karam A."/>
            <person name="Sanjukta R."/>
            <person name="Puro K."/>
            <person name="Sen A."/>
        </authorList>
    </citation>
    <scope>NUCLEOTIDE SEQUENCE [LARGE SCALE GENOMIC DNA]</scope>
    <source>
        <strain evidence="5 6">M77</strain>
    </source>
</reference>
<dbReference type="InterPro" id="IPR036397">
    <property type="entry name" value="RNaseH_sf"/>
</dbReference>
<evidence type="ECO:0000256" key="2">
    <source>
        <dbReference type="SAM" id="MobiDB-lite"/>
    </source>
</evidence>
<dbReference type="PANTHER" id="PTHR30231:SF41">
    <property type="entry name" value="DNA POLYMERASE III SUBUNIT EPSILON"/>
    <property type="match status" value="1"/>
</dbReference>
<dbReference type="EMBL" id="CP041150">
    <property type="protein sequence ID" value="QDF70298.1"/>
    <property type="molecule type" value="Genomic_DNA"/>
</dbReference>
<feature type="domain" description="Exonuclease" evidence="4">
    <location>
        <begin position="441"/>
        <end position="607"/>
    </location>
</feature>
<evidence type="ECO:0000259" key="4">
    <source>
        <dbReference type="SMART" id="SM00479"/>
    </source>
</evidence>
<dbReference type="GO" id="GO:0045004">
    <property type="term" value="P:DNA replication proofreading"/>
    <property type="evidence" value="ECO:0007669"/>
    <property type="project" value="TreeGrafter"/>
</dbReference>
<name>A0AB73U095_MYCCH</name>
<protein>
    <submittedName>
        <fullName evidence="5">DUF4236 domain-containing protein</fullName>
    </submittedName>
</protein>
<dbReference type="SMART" id="SM00479">
    <property type="entry name" value="EXOIII"/>
    <property type="match status" value="1"/>
</dbReference>
<dbReference type="CDD" id="cd06127">
    <property type="entry name" value="DEDDh"/>
    <property type="match status" value="1"/>
</dbReference>
<dbReference type="FunFam" id="3.30.420.10:FF:000045">
    <property type="entry name" value="3'-5' exonuclease DinG"/>
    <property type="match status" value="1"/>
</dbReference>
<keyword evidence="1" id="KW-0540">Nuclease</keyword>
<proteinExistence type="predicted"/>
<feature type="region of interest" description="Disordered" evidence="2">
    <location>
        <begin position="373"/>
        <end position="399"/>
    </location>
</feature>
<gene>
    <name evidence="5" type="ORF">FJK96_09165</name>
</gene>
<dbReference type="InterPro" id="IPR006054">
    <property type="entry name" value="DnaQ"/>
</dbReference>
<dbReference type="SUPFAM" id="SSF53098">
    <property type="entry name" value="Ribonuclease H-like"/>
    <property type="match status" value="1"/>
</dbReference>
<dbReference type="GO" id="GO:0003887">
    <property type="term" value="F:DNA-directed DNA polymerase activity"/>
    <property type="evidence" value="ECO:0007669"/>
    <property type="project" value="InterPro"/>
</dbReference>
<evidence type="ECO:0000313" key="5">
    <source>
        <dbReference type="EMBL" id="QDF70298.1"/>
    </source>
</evidence>
<dbReference type="AlphaFoldDB" id="A0AB73U095"/>
<evidence type="ECO:0000256" key="1">
    <source>
        <dbReference type="ARBA" id="ARBA00022839"/>
    </source>
</evidence>
<keyword evidence="3" id="KW-1133">Transmembrane helix</keyword>
<dbReference type="InterPro" id="IPR013520">
    <property type="entry name" value="Ribonucl_H"/>
</dbReference>
<dbReference type="InterPro" id="IPR012337">
    <property type="entry name" value="RNaseH-like_sf"/>
</dbReference>
<dbReference type="Pfam" id="PF14020">
    <property type="entry name" value="DUF4236"/>
    <property type="match status" value="1"/>
</dbReference>
<dbReference type="GO" id="GO:0005829">
    <property type="term" value="C:cytosol"/>
    <property type="evidence" value="ECO:0007669"/>
    <property type="project" value="TreeGrafter"/>
</dbReference>
<keyword evidence="3" id="KW-0472">Membrane</keyword>
<dbReference type="Gene3D" id="3.30.420.10">
    <property type="entry name" value="Ribonuclease H-like superfamily/Ribonuclease H"/>
    <property type="match status" value="1"/>
</dbReference>
<dbReference type="NCBIfam" id="TIGR00573">
    <property type="entry name" value="dnaq"/>
    <property type="match status" value="1"/>
</dbReference>
<keyword evidence="1" id="KW-0269">Exonuclease</keyword>
<keyword evidence="1" id="KW-0378">Hydrolase</keyword>
<dbReference type="GO" id="GO:0003677">
    <property type="term" value="F:DNA binding"/>
    <property type="evidence" value="ECO:0007669"/>
    <property type="project" value="InterPro"/>
</dbReference>
<dbReference type="GO" id="GO:0008408">
    <property type="term" value="F:3'-5' exonuclease activity"/>
    <property type="evidence" value="ECO:0007669"/>
    <property type="project" value="TreeGrafter"/>
</dbReference>
<dbReference type="Pfam" id="PF00929">
    <property type="entry name" value="RNase_T"/>
    <property type="match status" value="1"/>
</dbReference>
<dbReference type="Proteomes" id="UP000317728">
    <property type="component" value="Chromosome"/>
</dbReference>
<accession>A0AB73U095</accession>
<keyword evidence="3" id="KW-0812">Transmembrane</keyword>
<organism evidence="5 6">
    <name type="scientific">Mycobacteroides chelonae</name>
    <name type="common">Mycobacterium chelonae</name>
    <dbReference type="NCBI Taxonomy" id="1774"/>
    <lineage>
        <taxon>Bacteria</taxon>
        <taxon>Bacillati</taxon>
        <taxon>Actinomycetota</taxon>
        <taxon>Actinomycetes</taxon>
        <taxon>Mycobacteriales</taxon>
        <taxon>Mycobacteriaceae</taxon>
        <taxon>Mycobacteroides</taxon>
    </lineage>
</organism>
<dbReference type="InterPro" id="IPR025330">
    <property type="entry name" value="DUF4236"/>
</dbReference>
<evidence type="ECO:0000256" key="3">
    <source>
        <dbReference type="SAM" id="Phobius"/>
    </source>
</evidence>
<sequence length="891" mass="96674">MGKFMGARMGFYVRKSVKAGPFRFNLSTSGLGVSVGVPGFRVTAGPRGNYVTVGRDGVYYRATLAGQNAQNQGASPQVIQQLPTCDRSGVVLEDVTGTTVVAMEPTGGGDVVEQLNAAASRLRFGWPLAALAFVFGLLAGMPLGIIIWVVLAPVCVWLILRDQARRSVVLFYDVGDEPARWFASVVEQWPWVSGSQKLWREIQSGAVATTYQFKTNSGASNVVSRQQATAHVNGPKELATNIYVPTISAGSAALYFLPDRVLVRDGKKYSDISYSHLCVSAGQTQFIESSAPPSDGVQIGHTWRYVNVKGGPDRRYKDNPVLPIMLYSTIDLTTPEGLRWHLQLSRKDAARSVVHVLSASPAVLGKSGPLTATLAPPAASPQARQSSPAPVPSAAQSAPPQIVRLVATKPEGRRNAIAKDSGVVRAHLSRSGKGHPMSETTFTAIDVETTGLDSEADRIVEIGLVKFTADGTVVDEFATLINNPGSSAGARETHGIHDADLVRAPSTEQVLAEVFAFIAGTVLVAHNLDFEEGFLSGASRRAGISMPSVVGVCTLQTSRRQLDGRAFSLFAMYKTATGNWHDHKHTALGDARAVREVLLWMLRTSPTTLRLTKSVPTLVPPAFQPCSISCRPVPLVSASVTELLDSFPQSSTRRAGDPVEIEKYLALLADAVEDGRLTYDEAAALTEQACLTRLTGPQLRELHYAAWQEAFSDVDGREWTSLTPVRRREMYLLADSLGLSELAGQINEVIQACAEPIPPAEGRYLKGLRIAIVGDHGEIVDLRKRAEMYGAKLAINVTKTVEWLATSTPDADDSRHNTARRLGIPIISSAQASTRLDDAIAEAELKAFERQRQVDEYAASRRQRQAEADAYWRPTWRAIELDRDPEFESWQ</sequence>
<dbReference type="PANTHER" id="PTHR30231">
    <property type="entry name" value="DNA POLYMERASE III SUBUNIT EPSILON"/>
    <property type="match status" value="1"/>
</dbReference>
<feature type="transmembrane region" description="Helical" evidence="3">
    <location>
        <begin position="128"/>
        <end position="160"/>
    </location>
</feature>